<proteinExistence type="predicted"/>
<organism evidence="6 7">
    <name type="scientific">Pseudobutyrivibrio xylanivorans DSM 14809</name>
    <dbReference type="NCBI Taxonomy" id="1123012"/>
    <lineage>
        <taxon>Bacteria</taxon>
        <taxon>Bacillati</taxon>
        <taxon>Bacillota</taxon>
        <taxon>Clostridia</taxon>
        <taxon>Lachnospirales</taxon>
        <taxon>Lachnospiraceae</taxon>
        <taxon>Pseudobutyrivibrio</taxon>
    </lineage>
</organism>
<feature type="domain" description="Response regulatory" evidence="4">
    <location>
        <begin position="2"/>
        <end position="121"/>
    </location>
</feature>
<dbReference type="InterPro" id="IPR046947">
    <property type="entry name" value="LytR-like"/>
</dbReference>
<accession>A0A1M6KZ61</accession>
<sequence length="233" mass="26336">MNIAIIEDNPVESNRLNDIINNWSKSKKVKNDIFTYSSAEAFLNANETIPKLSVIFLDIEMSGMSGIELAHNLRNMNYDGEIIIITAFREYVFQGYNVHALNYLLKPAEPVSIGKCLDDVYKKSLSEVYTYHFRSDVISIPFADIICFVSNLHNVDIVTADKTYSEHKSFGDVINNLPSTFVQVHRSFVVNLAHVYSISKNTIKLSNGTEASIGRSFAKDLSTKFINYSTRLD</sequence>
<feature type="modified residue" description="4-aspartylphosphate" evidence="3">
    <location>
        <position position="58"/>
    </location>
</feature>
<dbReference type="InterPro" id="IPR001789">
    <property type="entry name" value="Sig_transdc_resp-reg_receiver"/>
</dbReference>
<name>A0A1M6KZ61_PSEXY</name>
<dbReference type="SMART" id="SM00448">
    <property type="entry name" value="REC"/>
    <property type="match status" value="1"/>
</dbReference>
<evidence type="ECO:0000256" key="2">
    <source>
        <dbReference type="ARBA" id="ARBA00024867"/>
    </source>
</evidence>
<feature type="domain" description="HTH LytTR-type" evidence="5">
    <location>
        <begin position="137"/>
        <end position="227"/>
    </location>
</feature>
<keyword evidence="3" id="KW-0597">Phosphoprotein</keyword>
<evidence type="ECO:0000256" key="3">
    <source>
        <dbReference type="PROSITE-ProRule" id="PRU00169"/>
    </source>
</evidence>
<dbReference type="PROSITE" id="PS50930">
    <property type="entry name" value="HTH_LYTTR"/>
    <property type="match status" value="1"/>
</dbReference>
<evidence type="ECO:0000259" key="4">
    <source>
        <dbReference type="PROSITE" id="PS50110"/>
    </source>
</evidence>
<dbReference type="Pfam" id="PF04397">
    <property type="entry name" value="LytTR"/>
    <property type="match status" value="1"/>
</dbReference>
<reference evidence="6 7" key="1">
    <citation type="submission" date="2016-11" db="EMBL/GenBank/DDBJ databases">
        <authorList>
            <person name="Jaros S."/>
            <person name="Januszkiewicz K."/>
            <person name="Wedrychowicz H."/>
        </authorList>
    </citation>
    <scope>NUCLEOTIDE SEQUENCE [LARGE SCALE GENOMIC DNA]</scope>
    <source>
        <strain evidence="6 7">DSM 14809</strain>
    </source>
</reference>
<comment type="function">
    <text evidence="2">May play the central regulatory role in sporulation. It may be an element of the effector pathway responsible for the activation of sporulation genes in response to nutritional stress. Spo0A may act in concert with spo0H (a sigma factor) to control the expression of some genes that are critical to the sporulation process.</text>
</comment>
<gene>
    <name evidence="6" type="ORF">SAMN02745725_02984</name>
</gene>
<evidence type="ECO:0000313" key="7">
    <source>
        <dbReference type="Proteomes" id="UP000184185"/>
    </source>
</evidence>
<dbReference type="GO" id="GO:0000156">
    <property type="term" value="F:phosphorelay response regulator activity"/>
    <property type="evidence" value="ECO:0007669"/>
    <property type="project" value="InterPro"/>
</dbReference>
<dbReference type="RefSeq" id="WP_072919448.1">
    <property type="nucleotide sequence ID" value="NZ_FQYQ01000035.1"/>
</dbReference>
<evidence type="ECO:0000259" key="5">
    <source>
        <dbReference type="PROSITE" id="PS50930"/>
    </source>
</evidence>
<dbReference type="Gene3D" id="3.40.50.2300">
    <property type="match status" value="1"/>
</dbReference>
<dbReference type="GO" id="GO:0003677">
    <property type="term" value="F:DNA binding"/>
    <property type="evidence" value="ECO:0007669"/>
    <property type="project" value="InterPro"/>
</dbReference>
<dbReference type="AlphaFoldDB" id="A0A1M6KZ61"/>
<dbReference type="Gene3D" id="2.40.50.1020">
    <property type="entry name" value="LytTr DNA-binding domain"/>
    <property type="match status" value="1"/>
</dbReference>
<evidence type="ECO:0000256" key="1">
    <source>
        <dbReference type="ARBA" id="ARBA00018672"/>
    </source>
</evidence>
<dbReference type="OrthoDB" id="9812232at2"/>
<dbReference type="InterPro" id="IPR011006">
    <property type="entry name" value="CheY-like_superfamily"/>
</dbReference>
<evidence type="ECO:0000313" key="6">
    <source>
        <dbReference type="EMBL" id="SHJ64199.1"/>
    </source>
</evidence>
<dbReference type="PANTHER" id="PTHR37299">
    <property type="entry name" value="TRANSCRIPTIONAL REGULATOR-RELATED"/>
    <property type="match status" value="1"/>
</dbReference>
<dbReference type="SMART" id="SM00850">
    <property type="entry name" value="LytTR"/>
    <property type="match status" value="1"/>
</dbReference>
<dbReference type="Proteomes" id="UP000184185">
    <property type="component" value="Unassembled WGS sequence"/>
</dbReference>
<dbReference type="Pfam" id="PF00072">
    <property type="entry name" value="Response_reg"/>
    <property type="match status" value="1"/>
</dbReference>
<dbReference type="EMBL" id="FQYQ01000035">
    <property type="protein sequence ID" value="SHJ64199.1"/>
    <property type="molecule type" value="Genomic_DNA"/>
</dbReference>
<dbReference type="PANTHER" id="PTHR37299:SF1">
    <property type="entry name" value="STAGE 0 SPORULATION PROTEIN A HOMOLOG"/>
    <property type="match status" value="1"/>
</dbReference>
<dbReference type="PROSITE" id="PS50110">
    <property type="entry name" value="RESPONSE_REGULATORY"/>
    <property type="match status" value="1"/>
</dbReference>
<dbReference type="InterPro" id="IPR007492">
    <property type="entry name" value="LytTR_DNA-bd_dom"/>
</dbReference>
<dbReference type="SUPFAM" id="SSF52172">
    <property type="entry name" value="CheY-like"/>
    <property type="match status" value="1"/>
</dbReference>
<keyword evidence="7" id="KW-1185">Reference proteome</keyword>
<protein>
    <recommendedName>
        <fullName evidence="1">Stage 0 sporulation protein A homolog</fullName>
    </recommendedName>
</protein>